<dbReference type="InterPro" id="IPR001172">
    <property type="entry name" value="FliN_T3SS_HrcQb"/>
</dbReference>
<dbReference type="AlphaFoldDB" id="D8IZJ2"/>
<gene>
    <name evidence="4" type="primary">hrcQ</name>
    <name evidence="4" type="ordered locus">Hsero_0793</name>
</gene>
<dbReference type="InterPro" id="IPR001543">
    <property type="entry name" value="FliN-like_C"/>
</dbReference>
<dbReference type="PRINTS" id="PR00956">
    <property type="entry name" value="FLGMOTORFLIN"/>
</dbReference>
<reference evidence="4 5" key="1">
    <citation type="submission" date="2010-04" db="EMBL/GenBank/DDBJ databases">
        <title>The genome of Herbaspirillum seropedicae SmR1, an endophytic, nitrogen-fixing, plant-growth promoting beta-Proteobacteria.</title>
        <authorList>
            <person name="Pedrosa F.O."/>
            <person name="Monteiro R.A."/>
            <person name="Wassem R."/>
            <person name="Cruz L.M."/>
            <person name="Ayub R.A."/>
            <person name="Colauto N.B."/>
            <person name="Fernandez M.A."/>
            <person name="Fungaro M.H.P."/>
            <person name="Grisard E.C."/>
            <person name="Hungria M."/>
            <person name="Madeira H.M.F."/>
            <person name="Nodari R.O."/>
            <person name="Osaku C.A."/>
            <person name="Petzl-Erler M.L."/>
            <person name="Terenzi H."/>
            <person name="Vieira L.G.E."/>
            <person name="Almeida M.I.M."/>
            <person name="Alves L.R."/>
            <person name="Arantes O.M.N."/>
            <person name="Balsanelli E."/>
            <person name="Barcellos F.G."/>
            <person name="Baura V.A."/>
            <person name="Binde D.R."/>
            <person name="Campo R.J."/>
            <person name="Chubatsu L.S."/>
            <person name="Chueire L.M.O."/>
            <person name="Ciferri R.R."/>
            <person name="Correa L.C."/>
            <person name="da Conceicao Silva J.L."/>
            <person name="Dabul A.N.G."/>
            <person name="Dambros B.P."/>
            <person name="Faoro H."/>
            <person name="Favetti A."/>
            <person name="Friedermann G."/>
            <person name="Furlaneto M.C."/>
            <person name="Gasques L.S."/>
            <person name="Gimenes C.C.T."/>
            <person name="Gioppo N.M.R."/>
            <person name="Glienke-Blanco C."/>
            <person name="Godoy L.P."/>
            <person name="Guerra M.P."/>
            <person name="Karp S."/>
            <person name="Kava-Cordeiro V."/>
            <person name="Margarido V.P."/>
            <person name="Mathioni S.M."/>
            <person name="Menck-Soares M.A."/>
            <person name="Murace N.K."/>
            <person name="Nicolas M.F."/>
            <person name="Oliveira C.E.C."/>
            <person name="Pagnan N.A.B."/>
            <person name="Pamphile J.A."/>
            <person name="Patussi E.V."/>
            <person name="Pereira L.F.P."/>
            <person name="Pereira-Ferrari L."/>
            <person name="Pinto F.G.S."/>
            <person name="Precoma C."/>
            <person name="Prioli A.J."/>
            <person name="Prioli S.M.A.P."/>
            <person name="Raittz R.T."/>
            <person name="Ramos H.J.O."/>
            <person name="Ribeiro E.M.S.F."/>
            <person name="Rigo L.U."/>
            <person name="Rocha C.L.M.S.C."/>
            <person name="Rocha S.N."/>
            <person name="Santos K."/>
            <person name="Satori D."/>
            <person name="Silva A.G."/>
            <person name="Simao R.C.G."/>
            <person name="Soares M.A.M."/>
            <person name="Souza E.M."/>
            <person name="Steffens M.B.R."/>
            <person name="Steindel M."/>
            <person name="Tadra-Sfeir M.Z."/>
            <person name="Takahashi E.K."/>
            <person name="Torres R.A."/>
            <person name="Valle J.S."/>
            <person name="Vernal J.I."/>
            <person name="Vilas-Boas L.A."/>
            <person name="Watanabe M.A.E."/>
            <person name="Weiss V.A."/>
            <person name="Yates M.A."/>
            <person name="Souza E.M."/>
        </authorList>
    </citation>
    <scope>NUCLEOTIDE SEQUENCE [LARGE SCALE GENOMIC DNA]</scope>
    <source>
        <strain evidence="4 5">SmR1</strain>
    </source>
</reference>
<dbReference type="Gene3D" id="2.30.330.10">
    <property type="entry name" value="SpoA-like"/>
    <property type="match status" value="1"/>
</dbReference>
<evidence type="ECO:0000259" key="3">
    <source>
        <dbReference type="Pfam" id="PF01052"/>
    </source>
</evidence>
<feature type="compositionally biased region" description="Acidic residues" evidence="2">
    <location>
        <begin position="313"/>
        <end position="325"/>
    </location>
</feature>
<dbReference type="GO" id="GO:0071978">
    <property type="term" value="P:bacterial-type flagellum-dependent swarming motility"/>
    <property type="evidence" value="ECO:0007669"/>
    <property type="project" value="TreeGrafter"/>
</dbReference>
<evidence type="ECO:0000313" key="4">
    <source>
        <dbReference type="EMBL" id="ADJ62312.1"/>
    </source>
</evidence>
<sequence>MMRPGWLIALSQPGAFLAIQQAAMSESSDVLSSSPLVLPLDLRSGAPLIGAEQAQLSRLLGRGVRLALGRDDMALLALPASATAASAVAAMAPDLRLQTADGVLLLAQGERLLAGLTGIDPAASRHADGRFAPWLAAALAGRLQQTALASLHTVQPCAAGDAAQAGLVALRLRLRDPTHAIETLAWAAPSLWRCWLEAAEPMQMPLSAWSGLPLSSTVLLATHRLPSRVMEALRVGDLLLPERPLFDIHGHGRMTLGARQWRVRYIAHQRLQIISQENALNHDTDLAQSSADLDADPDDEAFHDADASAASAEEGDEGRDGEDGPDVAVELPLTLQVELGRLSLSLSQLRALGEQVVLELHGASAQALRITSAGVELGRGEVVSVDGRLGVRIVRWSGAC</sequence>
<accession>D8IZJ2</accession>
<dbReference type="GO" id="GO:0003774">
    <property type="term" value="F:cytoskeletal motor activity"/>
    <property type="evidence" value="ECO:0007669"/>
    <property type="project" value="InterPro"/>
</dbReference>
<dbReference type="InterPro" id="IPR036429">
    <property type="entry name" value="SpoA-like_sf"/>
</dbReference>
<organism evidence="4 5">
    <name type="scientific">Herbaspirillum seropedicae (strain SmR1)</name>
    <dbReference type="NCBI Taxonomy" id="757424"/>
    <lineage>
        <taxon>Bacteria</taxon>
        <taxon>Pseudomonadati</taxon>
        <taxon>Pseudomonadota</taxon>
        <taxon>Betaproteobacteria</taxon>
        <taxon>Burkholderiales</taxon>
        <taxon>Oxalobacteraceae</taxon>
        <taxon>Herbaspirillum</taxon>
    </lineage>
</organism>
<dbReference type="GO" id="GO:0050918">
    <property type="term" value="P:positive chemotaxis"/>
    <property type="evidence" value="ECO:0007669"/>
    <property type="project" value="TreeGrafter"/>
</dbReference>
<dbReference type="NCBIfam" id="TIGR02551">
    <property type="entry name" value="SpaO_YscQ"/>
    <property type="match status" value="1"/>
</dbReference>
<dbReference type="STRING" id="757424.Hsero_0793"/>
<keyword evidence="5" id="KW-1185">Reference proteome</keyword>
<comment type="similarity">
    <text evidence="1">Belongs to the FliN/MopA/SpaO family.</text>
</comment>
<evidence type="ECO:0000256" key="2">
    <source>
        <dbReference type="SAM" id="MobiDB-lite"/>
    </source>
</evidence>
<dbReference type="InterPro" id="IPR013385">
    <property type="entry name" value="T3SS_SpaO/YscQ/SpaO"/>
</dbReference>
<dbReference type="GO" id="GO:0030254">
    <property type="term" value="P:protein secretion by the type III secretion system"/>
    <property type="evidence" value="ECO:0007669"/>
    <property type="project" value="InterPro"/>
</dbReference>
<dbReference type="PANTHER" id="PTHR30034:SF5">
    <property type="entry name" value="SECRETION SYSTEM APPARATUS PROTEIN SSAQ"/>
    <property type="match status" value="1"/>
</dbReference>
<dbReference type="OrthoDB" id="9126551at2"/>
<dbReference type="SUPFAM" id="SSF101801">
    <property type="entry name" value="Surface presentation of antigens (SPOA)"/>
    <property type="match status" value="1"/>
</dbReference>
<feature type="domain" description="Flagellar motor switch protein FliN-like C-terminal" evidence="3">
    <location>
        <begin position="331"/>
        <end position="396"/>
    </location>
</feature>
<dbReference type="Pfam" id="PF01052">
    <property type="entry name" value="FliMN_C"/>
    <property type="match status" value="1"/>
</dbReference>
<name>D8IZJ2_HERSS</name>
<dbReference type="HOGENOM" id="CLU_064488_0_0_4"/>
<dbReference type="Proteomes" id="UP000000329">
    <property type="component" value="Chromosome"/>
</dbReference>
<dbReference type="GO" id="GO:0009425">
    <property type="term" value="C:bacterial-type flagellum basal body"/>
    <property type="evidence" value="ECO:0007669"/>
    <property type="project" value="InterPro"/>
</dbReference>
<protein>
    <submittedName>
        <fullName evidence="4">Type III secretion system protein</fullName>
    </submittedName>
</protein>
<evidence type="ECO:0000256" key="1">
    <source>
        <dbReference type="ARBA" id="ARBA00009226"/>
    </source>
</evidence>
<dbReference type="EMBL" id="CP002039">
    <property type="protein sequence ID" value="ADJ62312.1"/>
    <property type="molecule type" value="Genomic_DNA"/>
</dbReference>
<dbReference type="eggNOG" id="COG1886">
    <property type="taxonomic scope" value="Bacteria"/>
</dbReference>
<proteinExistence type="inferred from homology"/>
<dbReference type="KEGG" id="hse:Hsero_0793"/>
<evidence type="ECO:0000313" key="5">
    <source>
        <dbReference type="Proteomes" id="UP000000329"/>
    </source>
</evidence>
<dbReference type="PANTHER" id="PTHR30034">
    <property type="entry name" value="FLAGELLAR MOTOR SWITCH PROTEIN FLIM"/>
    <property type="match status" value="1"/>
</dbReference>
<feature type="region of interest" description="Disordered" evidence="2">
    <location>
        <begin position="306"/>
        <end position="326"/>
    </location>
</feature>